<accession>A0ABX2PRX3</accession>
<reference evidence="1 2" key="1">
    <citation type="submission" date="2020-06" db="EMBL/GenBank/DDBJ databases">
        <authorList>
            <person name="Cao W.R."/>
        </authorList>
    </citation>
    <scope>NUCLEOTIDE SEQUENCE [LARGE SCALE GENOMIC DNA]</scope>
    <source>
        <strain evidence="1 2">B1Z28</strain>
    </source>
</reference>
<dbReference type="EMBL" id="JABXWT010000008">
    <property type="protein sequence ID" value="NVO56904.1"/>
    <property type="molecule type" value="Genomic_DNA"/>
</dbReference>
<comment type="caution">
    <text evidence="1">The sequence shown here is derived from an EMBL/GenBank/DDBJ whole genome shotgun (WGS) entry which is preliminary data.</text>
</comment>
<dbReference type="RefSeq" id="WP_176865802.1">
    <property type="nucleotide sequence ID" value="NZ_JABXWT010000008.1"/>
</dbReference>
<protein>
    <submittedName>
        <fullName evidence="1">Uncharacterized protein</fullName>
    </submittedName>
</protein>
<organism evidence="1 2">
    <name type="scientific">Ruegeria haliotis</name>
    <dbReference type="NCBI Taxonomy" id="2747601"/>
    <lineage>
        <taxon>Bacteria</taxon>
        <taxon>Pseudomonadati</taxon>
        <taxon>Pseudomonadota</taxon>
        <taxon>Alphaproteobacteria</taxon>
        <taxon>Rhodobacterales</taxon>
        <taxon>Roseobacteraceae</taxon>
        <taxon>Ruegeria</taxon>
    </lineage>
</organism>
<name>A0ABX2PRX3_9RHOB</name>
<gene>
    <name evidence="1" type="ORF">HW561_14005</name>
</gene>
<dbReference type="Proteomes" id="UP000630805">
    <property type="component" value="Unassembled WGS sequence"/>
</dbReference>
<keyword evidence="2" id="KW-1185">Reference proteome</keyword>
<evidence type="ECO:0000313" key="2">
    <source>
        <dbReference type="Proteomes" id="UP000630805"/>
    </source>
</evidence>
<sequence length="221" mass="23878">MKPQVIAILVVGVIAVLFIFQDPISEWLRPEPPEDSCGARPADAVIATDKEFEVALKDAVAVFSGKSSARVLDSFPEAARNAQMAGYMACKAGEQSLINDNEELNEFLEVMLKFFDTGSFPNRMRLAGPLSDLQTLLRRDPGQSWSLQLSQGVDNLFVDDTVGSSAADLMQKICGANACLSCTGIDQIADDGIMSIGLAEGHQLTQRDVNGVQYNMCSPDE</sequence>
<evidence type="ECO:0000313" key="1">
    <source>
        <dbReference type="EMBL" id="NVO56904.1"/>
    </source>
</evidence>
<proteinExistence type="predicted"/>